<dbReference type="InterPro" id="IPR000602">
    <property type="entry name" value="Glyco_hydro_38_N"/>
</dbReference>
<dbReference type="PANTHER" id="PTHR46017">
    <property type="entry name" value="ALPHA-MANNOSIDASE 2C1"/>
    <property type="match status" value="1"/>
</dbReference>
<evidence type="ECO:0000256" key="4">
    <source>
        <dbReference type="ARBA" id="ARBA00023295"/>
    </source>
</evidence>
<accession>A0A2P8EF35</accession>
<evidence type="ECO:0000313" key="6">
    <source>
        <dbReference type="EMBL" id="PSL08067.1"/>
    </source>
</evidence>
<organism evidence="6 7">
    <name type="scientific">Haloactinopolyspora alba</name>
    <dbReference type="NCBI Taxonomy" id="648780"/>
    <lineage>
        <taxon>Bacteria</taxon>
        <taxon>Bacillati</taxon>
        <taxon>Actinomycetota</taxon>
        <taxon>Actinomycetes</taxon>
        <taxon>Jiangellales</taxon>
        <taxon>Jiangellaceae</taxon>
        <taxon>Haloactinopolyspora</taxon>
    </lineage>
</organism>
<dbReference type="Pfam" id="PF01074">
    <property type="entry name" value="Glyco_hydro_38N"/>
    <property type="match status" value="1"/>
</dbReference>
<dbReference type="Pfam" id="PF09261">
    <property type="entry name" value="Alpha-mann_mid"/>
    <property type="match status" value="1"/>
</dbReference>
<dbReference type="Pfam" id="PF17677">
    <property type="entry name" value="Glyco_hydro38C2"/>
    <property type="match status" value="1"/>
</dbReference>
<dbReference type="SMART" id="SM00872">
    <property type="entry name" value="Alpha-mann_mid"/>
    <property type="match status" value="1"/>
</dbReference>
<evidence type="ECO:0000256" key="1">
    <source>
        <dbReference type="ARBA" id="ARBA00009792"/>
    </source>
</evidence>
<reference evidence="6 7" key="1">
    <citation type="submission" date="2018-03" db="EMBL/GenBank/DDBJ databases">
        <title>Genomic Encyclopedia of Archaeal and Bacterial Type Strains, Phase II (KMG-II): from individual species to whole genera.</title>
        <authorList>
            <person name="Goeker M."/>
        </authorList>
    </citation>
    <scope>NUCLEOTIDE SEQUENCE [LARGE SCALE GENOMIC DNA]</scope>
    <source>
        <strain evidence="6 7">DSM 45211</strain>
    </source>
</reference>
<dbReference type="InterPro" id="IPR027291">
    <property type="entry name" value="Glyco_hydro_38_N_sf"/>
</dbReference>
<dbReference type="AlphaFoldDB" id="A0A2P8EF35"/>
<dbReference type="GO" id="GO:0006013">
    <property type="term" value="P:mannose metabolic process"/>
    <property type="evidence" value="ECO:0007669"/>
    <property type="project" value="InterPro"/>
</dbReference>
<dbReference type="GO" id="GO:0004559">
    <property type="term" value="F:alpha-mannosidase activity"/>
    <property type="evidence" value="ECO:0007669"/>
    <property type="project" value="InterPro"/>
</dbReference>
<dbReference type="SUPFAM" id="SSF74650">
    <property type="entry name" value="Galactose mutarotase-like"/>
    <property type="match status" value="1"/>
</dbReference>
<dbReference type="InterPro" id="IPR037094">
    <property type="entry name" value="Glyco_hydro_38_cen_sf"/>
</dbReference>
<comment type="similarity">
    <text evidence="1">Belongs to the glycosyl hydrolase 38 family.</text>
</comment>
<dbReference type="PANTHER" id="PTHR46017:SF1">
    <property type="entry name" value="ALPHA-MANNOSIDASE 2C1"/>
    <property type="match status" value="1"/>
</dbReference>
<dbReference type="InterPro" id="IPR054723">
    <property type="entry name" value="Ams1-like_N"/>
</dbReference>
<dbReference type="EMBL" id="PYGE01000001">
    <property type="protein sequence ID" value="PSL08067.1"/>
    <property type="molecule type" value="Genomic_DNA"/>
</dbReference>
<dbReference type="Pfam" id="PF07748">
    <property type="entry name" value="Glyco_hydro_38C"/>
    <property type="match status" value="1"/>
</dbReference>
<dbReference type="Gene3D" id="3.20.110.10">
    <property type="entry name" value="Glycoside hydrolase 38, N terminal domain"/>
    <property type="match status" value="1"/>
</dbReference>
<dbReference type="InterPro" id="IPR041147">
    <property type="entry name" value="GH38_C"/>
</dbReference>
<dbReference type="Proteomes" id="UP000243528">
    <property type="component" value="Unassembled WGS sequence"/>
</dbReference>
<dbReference type="FunFam" id="3.20.110.10:FF:000002">
    <property type="entry name" value="alpha-mannosidase 2C1 isoform X1"/>
    <property type="match status" value="1"/>
</dbReference>
<keyword evidence="4" id="KW-0326">Glycosidase</keyword>
<dbReference type="CDD" id="cd10789">
    <property type="entry name" value="GH38N_AMII_ER_cytosolic"/>
    <property type="match status" value="1"/>
</dbReference>
<evidence type="ECO:0000259" key="5">
    <source>
        <dbReference type="SMART" id="SM00872"/>
    </source>
</evidence>
<dbReference type="Gene3D" id="1.20.1270.50">
    <property type="entry name" value="Glycoside hydrolase family 38, central domain"/>
    <property type="match status" value="1"/>
</dbReference>
<dbReference type="InterPro" id="IPR028995">
    <property type="entry name" value="Glyco_hydro_57/38_cen_sf"/>
</dbReference>
<dbReference type="Pfam" id="PF22907">
    <property type="entry name" value="Ams1-like_1st"/>
    <property type="match status" value="1"/>
</dbReference>
<dbReference type="GO" id="GO:0009313">
    <property type="term" value="P:oligosaccharide catabolic process"/>
    <property type="evidence" value="ECO:0007669"/>
    <property type="project" value="TreeGrafter"/>
</dbReference>
<dbReference type="GO" id="GO:0030246">
    <property type="term" value="F:carbohydrate binding"/>
    <property type="evidence" value="ECO:0007669"/>
    <property type="project" value="InterPro"/>
</dbReference>
<dbReference type="GO" id="GO:0046872">
    <property type="term" value="F:metal ion binding"/>
    <property type="evidence" value="ECO:0007669"/>
    <property type="project" value="UniProtKB-KW"/>
</dbReference>
<proteinExistence type="inferred from homology"/>
<comment type="caution">
    <text evidence="6">The sequence shown here is derived from an EMBL/GenBank/DDBJ whole genome shotgun (WGS) entry which is preliminary data.</text>
</comment>
<dbReference type="InterPro" id="IPR011013">
    <property type="entry name" value="Gal_mutarotase_sf_dom"/>
</dbReference>
<gene>
    <name evidence="6" type="ORF">CLV30_10134</name>
</gene>
<evidence type="ECO:0000256" key="3">
    <source>
        <dbReference type="ARBA" id="ARBA00022801"/>
    </source>
</evidence>
<feature type="domain" description="Glycoside hydrolase family 38 central" evidence="5">
    <location>
        <begin position="529"/>
        <end position="607"/>
    </location>
</feature>
<dbReference type="SUPFAM" id="SSF88713">
    <property type="entry name" value="Glycoside hydrolase/deacetylase"/>
    <property type="match status" value="1"/>
</dbReference>
<dbReference type="SUPFAM" id="SSF88688">
    <property type="entry name" value="Families 57/38 glycoside transferase middle domain"/>
    <property type="match status" value="1"/>
</dbReference>
<dbReference type="FunFam" id="1.20.1270.50:FF:000004">
    <property type="entry name" value="alpha-mannosidase 2C1 isoform X1"/>
    <property type="match status" value="1"/>
</dbReference>
<protein>
    <submittedName>
        <fullName evidence="6">Alpha-mannosidase</fullName>
    </submittedName>
</protein>
<keyword evidence="3" id="KW-0378">Hydrolase</keyword>
<dbReference type="InterPro" id="IPR011682">
    <property type="entry name" value="Glyco_hydro_38_C"/>
</dbReference>
<keyword evidence="2" id="KW-0479">Metal-binding</keyword>
<evidence type="ECO:0000313" key="7">
    <source>
        <dbReference type="Proteomes" id="UP000243528"/>
    </source>
</evidence>
<sequence length="1010" mass="111346">MTSLVDDFNPNGRVQLDATALTMLRVRRFTKFRIGPAVYRDSRPVEIRAWTVGGEPVPFEHAVAQRFEPFSVGEVWGRPWDTVWFDVRGDVPADWEPDETELVVDLGFTGDQPGFQAEGTVYRPDGTIVKAIEPLNAWAPLPGPGPFRLLIEAAANPIVQVPYEYEPTSLGDKATAGDAFQYRLAELSVSRRDPVVWELLQDVRTLDGLVDVLPPDGSRRAEIVHALERMVDVMDPDDVHGTAALGREALAPALAGGAADSSLIVTAVGHAHIDCAWLWPVRETVRKVARTFANVLDLADRDPDFVFAASSAQQYAWLKESRPDLFERVRKAVADGVVRPVGGMWVESDTNMPGGEALARQFVLGKRFFLEEFGVETEEAWLPDSFGYTAALPQIVRAAGARYFLTQKPSWNEVNRMPHSSFHWEGIDGSRVFTHFPPAETYNSDLGASDLARTESSFRQKGAARHVLGLFGWGDGGGGPTREMLAAAERKKDLDGVPRVRLGDPRSFFATAEAELPEPPVWVGEMYLELHRGTLTSQQRGKRGNRHSEALLREAELWAATAAVLRGTPYPYDALESAWRTVLLQQFHDILPGTSIAWVHQEAERDHERVATELTELIDASLAAVAGDGDAPVAANAGPYPQAGVPALGVAPATPPAAARPRWHGDRIVLEDEQLYAEVDRRGTLVSVVDRAADRELLPRGLAGGVLQLFRDTPREWDAWDINDEDKRSGRDLLDPVSVDIADGSVLVRHAWDGTSIDMTIRLVDGRIEYGFDVDWHESQKLLKLAFPLDVRADKATSEIQFGHIHRPIHQNTSWDEARFETVAHRWIHVGEPGYGVAVANDVVYGHDVRNGHAPDGKPMTTARLSLLRAPRYPDPAADQGRHPFTVSLRPGGIPDAIADGYAQHLPLRTTRGTPTEPLVQVSDPAVVVESVKLAEDRSGDLVVRLYEAHGNRSRATVRTSFDWSEVTATDLLERPSDSEAVRDVSPGSAVDLVMRPFELLTLRFRDPAA</sequence>
<keyword evidence="7" id="KW-1185">Reference proteome</keyword>
<evidence type="ECO:0000256" key="2">
    <source>
        <dbReference type="ARBA" id="ARBA00022723"/>
    </source>
</evidence>
<name>A0A2P8EF35_9ACTN</name>
<dbReference type="Gene3D" id="2.70.98.30">
    <property type="entry name" value="Golgi alpha-mannosidase II, domain 4"/>
    <property type="match status" value="1"/>
</dbReference>
<dbReference type="Gene3D" id="2.60.40.2220">
    <property type="match status" value="1"/>
</dbReference>
<dbReference type="InterPro" id="IPR015341">
    <property type="entry name" value="Glyco_hydro_38_cen"/>
</dbReference>
<dbReference type="InterPro" id="IPR011330">
    <property type="entry name" value="Glyco_hydro/deAcase_b/a-brl"/>
</dbReference>